<proteinExistence type="predicted"/>
<evidence type="ECO:0000313" key="4">
    <source>
        <dbReference type="Proteomes" id="UP000549695"/>
    </source>
</evidence>
<dbReference type="AlphaFoldDB" id="A0A852VUZ4"/>
<evidence type="ECO:0000313" key="2">
    <source>
        <dbReference type="EMBL" id="PKB33444.1"/>
    </source>
</evidence>
<dbReference type="EMBL" id="JACCCZ010000001">
    <property type="protein sequence ID" value="NYG00788.1"/>
    <property type="molecule type" value="Genomic_DNA"/>
</dbReference>
<dbReference type="GeneID" id="98050883"/>
<dbReference type="Proteomes" id="UP000549695">
    <property type="component" value="Unassembled WGS sequence"/>
</dbReference>
<sequence>MSGATVNDPIAELIACRDCGQDCLLQVADLCADCIARIGTAADDADYRAWRTENERRVVTGELTGAI</sequence>
<evidence type="ECO:0000313" key="3">
    <source>
        <dbReference type="Proteomes" id="UP000232453"/>
    </source>
</evidence>
<dbReference type="RefSeq" id="WP_139282678.1">
    <property type="nucleotide sequence ID" value="NZ_BAAAJZ010000008.1"/>
</dbReference>
<gene>
    <name evidence="2" type="ORF">ATL51_5208</name>
    <name evidence="1" type="ORF">HDA37_001073</name>
</gene>
<name>A0A852VUZ4_PSEA5</name>
<evidence type="ECO:0000313" key="1">
    <source>
        <dbReference type="EMBL" id="NYG00788.1"/>
    </source>
</evidence>
<accession>A0AA44ZS14</accession>
<protein>
    <submittedName>
        <fullName evidence="1">Uncharacterized protein</fullName>
    </submittedName>
</protein>
<dbReference type="EMBL" id="PHUJ01000003">
    <property type="protein sequence ID" value="PKB33444.1"/>
    <property type="molecule type" value="Genomic_DNA"/>
</dbReference>
<reference evidence="1 4" key="1">
    <citation type="submission" date="2020-07" db="EMBL/GenBank/DDBJ databases">
        <title>Sequencing the genomes of 1000 actinobacteria strains.</title>
        <authorList>
            <person name="Klenk H.-P."/>
        </authorList>
    </citation>
    <scope>NUCLEOTIDE SEQUENCE [LARGE SCALE GENOMIC DNA]</scope>
    <source>
        <strain evidence="2 3">DSM 44104</strain>
        <strain evidence="1 4">DSM 44749</strain>
    </source>
</reference>
<comment type="caution">
    <text evidence="1">The sequence shown here is derived from an EMBL/GenBank/DDBJ whole genome shotgun (WGS) entry which is preliminary data.</text>
</comment>
<accession>A0A852VUZ4</accession>
<keyword evidence="4" id="KW-1185">Reference proteome</keyword>
<organism evidence="1 4">
    <name type="scientific">Pseudonocardia alni</name>
    <name type="common">Amycolata alni</name>
    <dbReference type="NCBI Taxonomy" id="33907"/>
    <lineage>
        <taxon>Bacteria</taxon>
        <taxon>Bacillati</taxon>
        <taxon>Actinomycetota</taxon>
        <taxon>Actinomycetes</taxon>
        <taxon>Pseudonocardiales</taxon>
        <taxon>Pseudonocardiaceae</taxon>
        <taxon>Pseudonocardia</taxon>
    </lineage>
</organism>
<dbReference type="Proteomes" id="UP000232453">
    <property type="component" value="Unassembled WGS sequence"/>
</dbReference>